<sequence>KHTVPRQSPALKVNGVQQVAESAHRLLTYSGERGLGSSRDEELTLTGESQRGTGPEPGRRLQGQSQARTEASLWHLKAASVAEVEDQGTGPSPRPKTLIWPASRPTKGPPWLGTTSGQEGRWRLEVTAAVESLPHSGPCDAASSRILHARLFLFLIESLAQRRKTGVARSRQCRTDR</sequence>
<proteinExistence type="predicted"/>
<feature type="region of interest" description="Disordered" evidence="1">
    <location>
        <begin position="28"/>
        <end position="70"/>
    </location>
</feature>
<feature type="region of interest" description="Disordered" evidence="1">
    <location>
        <begin position="82"/>
        <end position="117"/>
    </location>
</feature>
<evidence type="ECO:0000313" key="2">
    <source>
        <dbReference type="EMBL" id="KAJ4924050.1"/>
    </source>
</evidence>
<gene>
    <name evidence="2" type="ORF">JOQ06_000292</name>
</gene>
<evidence type="ECO:0000256" key="1">
    <source>
        <dbReference type="SAM" id="MobiDB-lite"/>
    </source>
</evidence>
<reference evidence="2" key="1">
    <citation type="submission" date="2022-11" db="EMBL/GenBank/DDBJ databases">
        <title>Chromosome-level genome of Pogonophryne albipinna.</title>
        <authorList>
            <person name="Jo E."/>
        </authorList>
    </citation>
    <scope>NUCLEOTIDE SEQUENCE</scope>
    <source>
        <strain evidence="2">SGF0006</strain>
        <tissue evidence="2">Muscle</tissue>
    </source>
</reference>
<dbReference type="AlphaFoldDB" id="A0AAD6AF05"/>
<feature type="non-terminal residue" evidence="2">
    <location>
        <position position="177"/>
    </location>
</feature>
<keyword evidence="3" id="KW-1185">Reference proteome</keyword>
<dbReference type="EMBL" id="JAPTMU010000023">
    <property type="protein sequence ID" value="KAJ4924050.1"/>
    <property type="molecule type" value="Genomic_DNA"/>
</dbReference>
<protein>
    <submittedName>
        <fullName evidence="2">Uncharacterized protein</fullName>
    </submittedName>
</protein>
<comment type="caution">
    <text evidence="2">The sequence shown here is derived from an EMBL/GenBank/DDBJ whole genome shotgun (WGS) entry which is preliminary data.</text>
</comment>
<feature type="non-terminal residue" evidence="2">
    <location>
        <position position="1"/>
    </location>
</feature>
<organism evidence="2 3">
    <name type="scientific">Pogonophryne albipinna</name>
    <dbReference type="NCBI Taxonomy" id="1090488"/>
    <lineage>
        <taxon>Eukaryota</taxon>
        <taxon>Metazoa</taxon>
        <taxon>Chordata</taxon>
        <taxon>Craniata</taxon>
        <taxon>Vertebrata</taxon>
        <taxon>Euteleostomi</taxon>
        <taxon>Actinopterygii</taxon>
        <taxon>Neopterygii</taxon>
        <taxon>Teleostei</taxon>
        <taxon>Neoteleostei</taxon>
        <taxon>Acanthomorphata</taxon>
        <taxon>Eupercaria</taxon>
        <taxon>Perciformes</taxon>
        <taxon>Notothenioidei</taxon>
        <taxon>Pogonophryne</taxon>
    </lineage>
</organism>
<accession>A0AAD6AF05</accession>
<evidence type="ECO:0000313" key="3">
    <source>
        <dbReference type="Proteomes" id="UP001219934"/>
    </source>
</evidence>
<name>A0AAD6AF05_9TELE</name>
<dbReference type="Proteomes" id="UP001219934">
    <property type="component" value="Unassembled WGS sequence"/>
</dbReference>